<organism evidence="2 3">
    <name type="scientific">Jatropha curcas</name>
    <name type="common">Barbados nut</name>
    <dbReference type="NCBI Taxonomy" id="180498"/>
    <lineage>
        <taxon>Eukaryota</taxon>
        <taxon>Viridiplantae</taxon>
        <taxon>Streptophyta</taxon>
        <taxon>Embryophyta</taxon>
        <taxon>Tracheophyta</taxon>
        <taxon>Spermatophyta</taxon>
        <taxon>Magnoliopsida</taxon>
        <taxon>eudicotyledons</taxon>
        <taxon>Gunneridae</taxon>
        <taxon>Pentapetalae</taxon>
        <taxon>rosids</taxon>
        <taxon>fabids</taxon>
        <taxon>Malpighiales</taxon>
        <taxon>Euphorbiaceae</taxon>
        <taxon>Crotonoideae</taxon>
        <taxon>Jatropheae</taxon>
        <taxon>Jatropha</taxon>
    </lineage>
</organism>
<evidence type="ECO:0000313" key="3">
    <source>
        <dbReference type="Proteomes" id="UP000027138"/>
    </source>
</evidence>
<proteinExistence type="predicted"/>
<keyword evidence="3" id="KW-1185">Reference proteome</keyword>
<protein>
    <submittedName>
        <fullName evidence="2">Uncharacterized protein</fullName>
    </submittedName>
</protein>
<reference evidence="2 3" key="1">
    <citation type="journal article" date="2014" name="PLoS ONE">
        <title>Global Analysis of Gene Expression Profiles in Physic Nut (Jatropha curcas L.) Seedlings Exposed to Salt Stress.</title>
        <authorList>
            <person name="Zhang L."/>
            <person name="Zhang C."/>
            <person name="Wu P."/>
            <person name="Chen Y."/>
            <person name="Li M."/>
            <person name="Jiang H."/>
            <person name="Wu G."/>
        </authorList>
    </citation>
    <scope>NUCLEOTIDE SEQUENCE [LARGE SCALE GENOMIC DNA]</scope>
    <source>
        <strain evidence="3">cv. GZQX0401</strain>
        <tissue evidence="2">Young leaves</tissue>
    </source>
</reference>
<dbReference type="OrthoDB" id="1112980at2759"/>
<dbReference type="STRING" id="180498.A0A067L0J0"/>
<name>A0A067L0J0_JATCU</name>
<evidence type="ECO:0000313" key="2">
    <source>
        <dbReference type="EMBL" id="KDP37614.1"/>
    </source>
</evidence>
<dbReference type="Proteomes" id="UP000027138">
    <property type="component" value="Unassembled WGS sequence"/>
</dbReference>
<accession>A0A067L0J0</accession>
<feature type="compositionally biased region" description="Polar residues" evidence="1">
    <location>
        <begin position="129"/>
        <end position="139"/>
    </location>
</feature>
<feature type="region of interest" description="Disordered" evidence="1">
    <location>
        <begin position="32"/>
        <end position="52"/>
    </location>
</feature>
<feature type="compositionally biased region" description="Acidic residues" evidence="1">
    <location>
        <begin position="140"/>
        <end position="156"/>
    </location>
</feature>
<dbReference type="GO" id="GO:0062064">
    <property type="term" value="F:box C/D methylation guide snoRNP complex binding"/>
    <property type="evidence" value="ECO:0007669"/>
    <property type="project" value="TreeGrafter"/>
</dbReference>
<dbReference type="PANTHER" id="PTHR28674:SF1">
    <property type="entry name" value="NOP PROTEIN CHAPERONE 1"/>
    <property type="match status" value="1"/>
</dbReference>
<dbReference type="Pfam" id="PF15370">
    <property type="entry name" value="NOPCHAP1"/>
    <property type="match status" value="1"/>
</dbReference>
<dbReference type="InterPro" id="IPR027921">
    <property type="entry name" value="NOPCHAP1"/>
</dbReference>
<dbReference type="GO" id="GO:0000492">
    <property type="term" value="P:box C/D snoRNP assembly"/>
    <property type="evidence" value="ECO:0007669"/>
    <property type="project" value="InterPro"/>
</dbReference>
<sequence length="194" mass="20645">MGSSSRDLLHLEQKNLSTTSPLESTLLVCKKDSVSSAKKPPPNGKPTTIPVPESQVMGKVKDFLGVISEANKRLQQDAKENSQNYDIEVLDGTESEVIEMDLMLGIADLHTPEAIAAAESAISGGQALDSDSSETGSDNTSDEDGNDETSSDDDIDEKTCSSPKRKTSKSGEDRSGQTVGNNGSKKRPKIVEMS</sequence>
<dbReference type="AlphaFoldDB" id="A0A067L0J0"/>
<evidence type="ECO:0000256" key="1">
    <source>
        <dbReference type="SAM" id="MobiDB-lite"/>
    </source>
</evidence>
<dbReference type="KEGG" id="jcu:105634510"/>
<gene>
    <name evidence="2" type="ORF">JCGZ_06957</name>
</gene>
<dbReference type="PANTHER" id="PTHR28674">
    <property type="entry name" value="SIMILAR TO DNA SEGMENT, CHR 10, WAYNE STATE UNIVERSITY 102,-EXPRESSED"/>
    <property type="match status" value="1"/>
</dbReference>
<dbReference type="EMBL" id="KK914394">
    <property type="protein sequence ID" value="KDP37614.1"/>
    <property type="molecule type" value="Genomic_DNA"/>
</dbReference>
<feature type="region of interest" description="Disordered" evidence="1">
    <location>
        <begin position="117"/>
        <end position="194"/>
    </location>
</feature>